<reference evidence="15" key="1">
    <citation type="submission" date="2020-02" db="EMBL/GenBank/DDBJ databases">
        <authorList>
            <person name="Scholz U."/>
            <person name="Mascher M."/>
            <person name="Fiebig A."/>
        </authorList>
    </citation>
    <scope>NUCLEOTIDE SEQUENCE</scope>
</reference>
<dbReference type="AlphaFoldDB" id="A0A7I8L0E8"/>
<keyword evidence="6" id="KW-0507">mRNA processing</keyword>
<dbReference type="Proteomes" id="UP000663760">
    <property type="component" value="Chromosome 9"/>
</dbReference>
<feature type="compositionally biased region" description="Basic and acidic residues" evidence="13">
    <location>
        <begin position="254"/>
        <end position="282"/>
    </location>
</feature>
<evidence type="ECO:0000256" key="1">
    <source>
        <dbReference type="ARBA" id="ARBA00004123"/>
    </source>
</evidence>
<sequence>MAEASSAGAAAPPEEDEPEYESDPDEALLPSAMRRREASDDEEEVEGSDGEGKMTRAARRIGGIGSEEDFDGQGAAPGYEDEDSEREDYVEEVAEDDEELAEEEETGAAVYGRADDGNHVGSAGRAEIPAEGLEFAGEGNGFDGENQDYHEKSQGEGEEKKENEPFAVPTAGAFYMHDDRFRENGGGRHGRMKGGRKLWESKDERQWVHDRFEEMSIQDSRHKERNSRGRFRGRGGSRSTDRDRGYIRGNKPQSYDERPRAYDGRSRAYRDDRSRAYDEGGHQNHAPKSVRGRGSRRYEPLPKSNSDQLTTQNKQSGKSHDGASNNNVAKKNSSSSGIHVEQAHQQKHIFNSSLNSASPPFYPSGSSSGQDISASAKRDPQSASGNQNASSSYGEDNFSPSHSGPTFRGKTVVDPLVQDRYVVDDAARPVIGKNVRNLQLPASSSPAISATQMPQRGQGRVLTAVGRGSVQMQLPSVQRAAQAPAQSLHRASNQLSGQHSGGGSQVSSPSEVGESDSPRGSVKSMSTVSGKSKAITQGGGRGSFLYGGAQVMGANGAMGLAHGDQNFPGTPALLPVMQFGGQHPGVPTVGMALPGYVAQPQLGFGNSEMTWVPVLAGAAGGLGGSYAPYFALDGGYYACPPGQTSSAVSSRETSAPKTAANNWKNPQRPEIVNDEFGQRQNKPRRYSEMNFGQ</sequence>
<feature type="compositionally biased region" description="Basic and acidic residues" evidence="13">
    <location>
        <begin position="147"/>
        <end position="164"/>
    </location>
</feature>
<evidence type="ECO:0000313" key="16">
    <source>
        <dbReference type="Proteomes" id="UP000663760"/>
    </source>
</evidence>
<feature type="compositionally biased region" description="Low complexity" evidence="13">
    <location>
        <begin position="1"/>
        <end position="12"/>
    </location>
</feature>
<dbReference type="Pfam" id="PF09405">
    <property type="entry name" value="Btz"/>
    <property type="match status" value="1"/>
</dbReference>
<evidence type="ECO:0000256" key="3">
    <source>
        <dbReference type="ARBA" id="ARBA00009548"/>
    </source>
</evidence>
<dbReference type="EMBL" id="LR746272">
    <property type="protein sequence ID" value="CAA7403056.1"/>
    <property type="molecule type" value="Genomic_DNA"/>
</dbReference>
<keyword evidence="7" id="KW-0509">mRNA transport</keyword>
<evidence type="ECO:0000256" key="2">
    <source>
        <dbReference type="ARBA" id="ARBA00004496"/>
    </source>
</evidence>
<feature type="region of interest" description="Disordered" evidence="13">
    <location>
        <begin position="475"/>
        <end position="535"/>
    </location>
</feature>
<keyword evidence="9" id="KW-0694">RNA-binding</keyword>
<evidence type="ECO:0000256" key="13">
    <source>
        <dbReference type="SAM" id="MobiDB-lite"/>
    </source>
</evidence>
<feature type="region of interest" description="Disordered" evidence="13">
    <location>
        <begin position="643"/>
        <end position="693"/>
    </location>
</feature>
<dbReference type="GO" id="GO:0051028">
    <property type="term" value="P:mRNA transport"/>
    <property type="evidence" value="ECO:0007669"/>
    <property type="project" value="UniProtKB-KW"/>
</dbReference>
<evidence type="ECO:0000259" key="14">
    <source>
        <dbReference type="SMART" id="SM01044"/>
    </source>
</evidence>
<feature type="compositionally biased region" description="Polar residues" evidence="13">
    <location>
        <begin position="643"/>
        <end position="665"/>
    </location>
</feature>
<dbReference type="GO" id="GO:0003729">
    <property type="term" value="F:mRNA binding"/>
    <property type="evidence" value="ECO:0007669"/>
    <property type="project" value="InterPro"/>
</dbReference>
<feature type="compositionally biased region" description="Acidic residues" evidence="13">
    <location>
        <begin position="39"/>
        <end position="49"/>
    </location>
</feature>
<dbReference type="GO" id="GO:0035145">
    <property type="term" value="C:exon-exon junction complex"/>
    <property type="evidence" value="ECO:0007669"/>
    <property type="project" value="InterPro"/>
</dbReference>
<comment type="similarity">
    <text evidence="3">Belongs to the CASC3 family.</text>
</comment>
<keyword evidence="10" id="KW-0866">Nonsense-mediated mRNA decay</keyword>
<evidence type="ECO:0000256" key="12">
    <source>
        <dbReference type="ARBA" id="ARBA00023242"/>
    </source>
</evidence>
<feature type="compositionally biased region" description="Basic and acidic residues" evidence="13">
    <location>
        <begin position="197"/>
        <end position="222"/>
    </location>
</feature>
<dbReference type="SMART" id="SM01044">
    <property type="entry name" value="Btz"/>
    <property type="match status" value="1"/>
</dbReference>
<proteinExistence type="inferred from homology"/>
<keyword evidence="5" id="KW-0963">Cytoplasm</keyword>
<comment type="subcellular location">
    <subcellularLocation>
        <location evidence="2">Cytoplasm</location>
    </subcellularLocation>
    <subcellularLocation>
        <location evidence="1">Nucleus</location>
    </subcellularLocation>
</comment>
<feature type="compositionally biased region" description="Low complexity" evidence="13">
    <location>
        <begin position="356"/>
        <end position="394"/>
    </location>
</feature>
<evidence type="ECO:0000256" key="6">
    <source>
        <dbReference type="ARBA" id="ARBA00022664"/>
    </source>
</evidence>
<dbReference type="InterPro" id="IPR044796">
    <property type="entry name" value="MLN51_plant"/>
</dbReference>
<feature type="domain" description="Btz" evidence="14">
    <location>
        <begin position="134"/>
        <end position="235"/>
    </location>
</feature>
<accession>A0A7I8L0E8</accession>
<gene>
    <name evidence="15" type="ORF">SI8410_09013734</name>
</gene>
<dbReference type="PANTHER" id="PTHR46837:SF5">
    <property type="entry name" value="PROTEIN MLN51 HOMOLOG"/>
    <property type="match status" value="1"/>
</dbReference>
<keyword evidence="16" id="KW-1185">Reference proteome</keyword>
<evidence type="ECO:0000256" key="7">
    <source>
        <dbReference type="ARBA" id="ARBA00022816"/>
    </source>
</evidence>
<protein>
    <recommendedName>
        <fullName evidence="14">Btz domain-containing protein</fullName>
    </recommendedName>
</protein>
<dbReference type="GO" id="GO:0006397">
    <property type="term" value="P:mRNA processing"/>
    <property type="evidence" value="ECO:0007669"/>
    <property type="project" value="UniProtKB-KW"/>
</dbReference>
<dbReference type="GO" id="GO:0008380">
    <property type="term" value="P:RNA splicing"/>
    <property type="evidence" value="ECO:0007669"/>
    <property type="project" value="UniProtKB-KW"/>
</dbReference>
<feature type="compositionally biased region" description="Basic and acidic residues" evidence="13">
    <location>
        <begin position="176"/>
        <end position="186"/>
    </location>
</feature>
<keyword evidence="8" id="KW-0810">Translation regulation</keyword>
<evidence type="ECO:0000313" key="15">
    <source>
        <dbReference type="EMBL" id="CAA7403056.1"/>
    </source>
</evidence>
<name>A0A7I8L0E8_SPIIN</name>
<dbReference type="GO" id="GO:0006417">
    <property type="term" value="P:regulation of translation"/>
    <property type="evidence" value="ECO:0007669"/>
    <property type="project" value="UniProtKB-KW"/>
</dbReference>
<evidence type="ECO:0000256" key="9">
    <source>
        <dbReference type="ARBA" id="ARBA00022884"/>
    </source>
</evidence>
<feature type="compositionally biased region" description="Polar residues" evidence="13">
    <location>
        <begin position="303"/>
        <end position="316"/>
    </location>
</feature>
<keyword evidence="4" id="KW-0813">Transport</keyword>
<dbReference type="GO" id="GO:0000184">
    <property type="term" value="P:nuclear-transcribed mRNA catabolic process, nonsense-mediated decay"/>
    <property type="evidence" value="ECO:0007669"/>
    <property type="project" value="UniProtKB-KW"/>
</dbReference>
<keyword evidence="11" id="KW-0508">mRNA splicing</keyword>
<organism evidence="15 16">
    <name type="scientific">Spirodela intermedia</name>
    <name type="common">Intermediate duckweed</name>
    <dbReference type="NCBI Taxonomy" id="51605"/>
    <lineage>
        <taxon>Eukaryota</taxon>
        <taxon>Viridiplantae</taxon>
        <taxon>Streptophyta</taxon>
        <taxon>Embryophyta</taxon>
        <taxon>Tracheophyta</taxon>
        <taxon>Spermatophyta</taxon>
        <taxon>Magnoliopsida</taxon>
        <taxon>Liliopsida</taxon>
        <taxon>Araceae</taxon>
        <taxon>Lemnoideae</taxon>
        <taxon>Spirodela</taxon>
    </lineage>
</organism>
<feature type="region of interest" description="Disordered" evidence="13">
    <location>
        <begin position="1"/>
        <end position="416"/>
    </location>
</feature>
<evidence type="ECO:0000256" key="4">
    <source>
        <dbReference type="ARBA" id="ARBA00022448"/>
    </source>
</evidence>
<dbReference type="InterPro" id="IPR018545">
    <property type="entry name" value="Btz_dom"/>
</dbReference>
<feature type="compositionally biased region" description="Low complexity" evidence="13">
    <location>
        <begin position="323"/>
        <end position="336"/>
    </location>
</feature>
<feature type="compositionally biased region" description="Acidic residues" evidence="13">
    <location>
        <begin position="13"/>
        <end position="26"/>
    </location>
</feature>
<evidence type="ECO:0000256" key="5">
    <source>
        <dbReference type="ARBA" id="ARBA00022490"/>
    </source>
</evidence>
<keyword evidence="12" id="KW-0539">Nucleus</keyword>
<dbReference type="GO" id="GO:0005737">
    <property type="term" value="C:cytoplasm"/>
    <property type="evidence" value="ECO:0007669"/>
    <property type="project" value="UniProtKB-SubCell"/>
</dbReference>
<evidence type="ECO:0000256" key="11">
    <source>
        <dbReference type="ARBA" id="ARBA00023187"/>
    </source>
</evidence>
<dbReference type="OrthoDB" id="660348at2759"/>
<evidence type="ECO:0000256" key="10">
    <source>
        <dbReference type="ARBA" id="ARBA00023161"/>
    </source>
</evidence>
<dbReference type="PANTHER" id="PTHR46837">
    <property type="entry name" value="PROTEIN MLN51 HOMOLOG"/>
    <property type="match status" value="1"/>
</dbReference>
<evidence type="ECO:0000256" key="8">
    <source>
        <dbReference type="ARBA" id="ARBA00022845"/>
    </source>
</evidence>
<feature type="compositionally biased region" description="Basic residues" evidence="13">
    <location>
        <begin position="223"/>
        <end position="235"/>
    </location>
</feature>
<feature type="compositionally biased region" description="Acidic residues" evidence="13">
    <location>
        <begin position="79"/>
        <end position="106"/>
    </location>
</feature>